<dbReference type="RefSeq" id="WP_008799168.1">
    <property type="nucleotide sequence ID" value="NC_022196.1"/>
</dbReference>
<dbReference type="InterPro" id="IPR011652">
    <property type="entry name" value="MORN_2"/>
</dbReference>
<dbReference type="HOGENOM" id="CLU_975756_0_0_0"/>
<dbReference type="SUPFAM" id="SSF82185">
    <property type="entry name" value="Histone H3 K4-specific methyltransferase SET7/9 N-terminal domain"/>
    <property type="match status" value="1"/>
</dbReference>
<gene>
    <name evidence="1" type="ORF">HMPREF0946_00014</name>
</gene>
<dbReference type="AlphaFoldDB" id="C7XMJ3"/>
<accession>C7XMJ3</accession>
<name>C7XMJ3_FUSVC</name>
<dbReference type="eggNOG" id="COG2849">
    <property type="taxonomic scope" value="Bacteria"/>
</dbReference>
<dbReference type="EMBL" id="CP003700">
    <property type="protein sequence ID" value="EEU31941.1"/>
    <property type="molecule type" value="Genomic_DNA"/>
</dbReference>
<sequence length="278" mass="32314">MKKFLILILEIFMFCSLLSYSEEAYSPGSKEFMNAVKTLILSESKNNKKLKEYIQKGVQEKNLLFSVKIEKEKIIVIDKNNKLLYEKILSKDISNKFLPFEMKYQEIQKKQGFFEYGDITYLENNKKFRIKLESKIKKSSQNTKKSQLNEVYSTDIEYEKAELYDKNGKLLTKQEDIGNKTIVTNYLDKGHELKIIYNFDSNLTTGNIETWLDKILISKGKMKDGLPHGETKVFNEKGKVASIINFKNGVQDGITKNFDENGKLIKETLYKNGVEVKK</sequence>
<proteinExistence type="predicted"/>
<evidence type="ECO:0000313" key="1">
    <source>
        <dbReference type="EMBL" id="EEU31941.1"/>
    </source>
</evidence>
<dbReference type="OrthoDB" id="86510at2"/>
<organism evidence="1 2">
    <name type="scientific">Fusobacterium vincentii 3_1_36A2</name>
    <dbReference type="NCBI Taxonomy" id="469604"/>
    <lineage>
        <taxon>Bacteria</taxon>
        <taxon>Fusobacteriati</taxon>
        <taxon>Fusobacteriota</taxon>
        <taxon>Fusobacteriia</taxon>
        <taxon>Fusobacteriales</taxon>
        <taxon>Fusobacteriaceae</taxon>
        <taxon>Fusobacterium</taxon>
    </lineage>
</organism>
<dbReference type="Gene3D" id="2.20.110.10">
    <property type="entry name" value="Histone H3 K4-specific methyltransferase SET7/9 N-terminal domain"/>
    <property type="match status" value="1"/>
</dbReference>
<dbReference type="Pfam" id="PF07661">
    <property type="entry name" value="MORN_2"/>
    <property type="match status" value="2"/>
</dbReference>
<reference evidence="1 2" key="1">
    <citation type="submission" date="2013-08" db="EMBL/GenBank/DDBJ databases">
        <title>The Genome Sequence of Fusobacterium sp. 3_1_36A2.</title>
        <authorList>
            <consortium name="The Broad Institute Genome Sequencing Platform"/>
            <person name="Earl A."/>
            <person name="Ward D."/>
            <person name="Feldgarden M."/>
            <person name="Gevers D."/>
            <person name="Strauss J."/>
            <person name="White A."/>
            <person name="Allen-Vercoe E."/>
            <person name="Walker B."/>
            <person name="Young S.K."/>
            <person name="Zeng Q."/>
            <person name="Gargeya S."/>
            <person name="Fitzgerald M."/>
            <person name="Haas B."/>
            <person name="Abouelleil A."/>
            <person name="Alvarado L."/>
            <person name="Arachchi H.M."/>
            <person name="Berlin A.M."/>
            <person name="Chapman S.B."/>
            <person name="Goldberg J."/>
            <person name="Griggs A."/>
            <person name="Gujja S."/>
            <person name="Hansen M."/>
            <person name="Howarth C."/>
            <person name="Imamovic A."/>
            <person name="Larimer J."/>
            <person name="McCowen C."/>
            <person name="Montmayeur A."/>
            <person name="Murphy C."/>
            <person name="Neiman D."/>
            <person name="Pearson M."/>
            <person name="Priest M."/>
            <person name="Roberts A."/>
            <person name="Saif S."/>
            <person name="Shea T."/>
            <person name="Sisk P."/>
            <person name="Sykes S."/>
            <person name="Wortman J."/>
            <person name="Nusbaum C."/>
            <person name="Birren B."/>
        </authorList>
    </citation>
    <scope>NUCLEOTIDE SEQUENCE [LARGE SCALE GENOMIC DNA]</scope>
    <source>
        <strain evidence="1 2">3_1_36A2</strain>
    </source>
</reference>
<dbReference type="KEGG" id="fnc:HMPREF0946_00014"/>
<protein>
    <recommendedName>
        <fullName evidence="3">MORN repeat protein</fullName>
    </recommendedName>
</protein>
<evidence type="ECO:0000313" key="2">
    <source>
        <dbReference type="Proteomes" id="UP000016231"/>
    </source>
</evidence>
<dbReference type="STRING" id="469604.HMPREF0946_00014"/>
<dbReference type="Proteomes" id="UP000016231">
    <property type="component" value="Chromosome"/>
</dbReference>
<evidence type="ECO:0008006" key="3">
    <source>
        <dbReference type="Google" id="ProtNLM"/>
    </source>
</evidence>